<dbReference type="AlphaFoldDB" id="A0AA43P8I3"/>
<protein>
    <submittedName>
        <fullName evidence="1">Uncharacterized protein</fullName>
    </submittedName>
</protein>
<evidence type="ECO:0000313" key="2">
    <source>
        <dbReference type="Proteomes" id="UP001161916"/>
    </source>
</evidence>
<reference evidence="1" key="2">
    <citation type="journal article" date="2023" name="Gut Microbes">
        <title>Characterization of Bifidobacterium kashiwanohense that utilizes both milk- and plant-derived oligosaccharides.</title>
        <authorList>
            <person name="Orihara K."/>
            <person name="Yahagi K."/>
            <person name="Saito Y."/>
            <person name="Watanabe Y."/>
            <person name="Sasai T."/>
            <person name="Hara T."/>
            <person name="Tsukuda N."/>
            <person name="Oki K."/>
            <person name="Fujimoto J."/>
            <person name="Matsuki T."/>
        </authorList>
    </citation>
    <scope>NUCLEOTIDE SEQUENCE</scope>
    <source>
        <strain evidence="1">YIT 13062</strain>
    </source>
</reference>
<dbReference type="EMBL" id="JAOPMH010000023">
    <property type="protein sequence ID" value="MDH7891122.1"/>
    <property type="molecule type" value="Genomic_DNA"/>
</dbReference>
<dbReference type="Proteomes" id="UP001161916">
    <property type="component" value="Unassembled WGS sequence"/>
</dbReference>
<name>A0AA43P8I3_9BIFI</name>
<gene>
    <name evidence="1" type="ORF">OB951_11060</name>
</gene>
<evidence type="ECO:0000313" key="1">
    <source>
        <dbReference type="EMBL" id="MDH7891122.1"/>
    </source>
</evidence>
<sequence length="54" mass="5891">MTLDNISGIRDGFAGFLLLLQRGGNLWDGSHCGLFSANGRNDLSNAWWNHGGRT</sequence>
<proteinExistence type="predicted"/>
<reference evidence="1" key="1">
    <citation type="submission" date="2022-09" db="EMBL/GenBank/DDBJ databases">
        <authorList>
            <person name="Orihara K."/>
        </authorList>
    </citation>
    <scope>NUCLEOTIDE SEQUENCE</scope>
    <source>
        <strain evidence="1">YIT 13062</strain>
    </source>
</reference>
<accession>A0AA43P8I3</accession>
<comment type="caution">
    <text evidence="1">The sequence shown here is derived from an EMBL/GenBank/DDBJ whole genome shotgun (WGS) entry which is preliminary data.</text>
</comment>
<organism evidence="1 2">
    <name type="scientific">Bifidobacterium catenulatum subsp. kashiwanohense</name>
    <dbReference type="NCBI Taxonomy" id="630129"/>
    <lineage>
        <taxon>Bacteria</taxon>
        <taxon>Bacillati</taxon>
        <taxon>Actinomycetota</taxon>
        <taxon>Actinomycetes</taxon>
        <taxon>Bifidobacteriales</taxon>
        <taxon>Bifidobacteriaceae</taxon>
        <taxon>Bifidobacterium</taxon>
    </lineage>
</organism>